<comment type="function">
    <text evidence="1">Acyltransferase required for the direct transfer of medium- to long-chain fatty acyl moieties from a carrier protein (MbtL) on to the epsilon-amino group of lysine residue in the mycobactin core.</text>
</comment>
<dbReference type="RefSeq" id="WP_255890751.1">
    <property type="nucleotide sequence ID" value="NZ_JAFMZM010000003.1"/>
</dbReference>
<keyword evidence="6" id="KW-0808">Transferase</keyword>
<keyword evidence="7" id="KW-1185">Reference proteome</keyword>
<dbReference type="Proteomes" id="UP001596524">
    <property type="component" value="Unassembled WGS sequence"/>
</dbReference>
<dbReference type="PANTHER" id="PTHR31438:SF1">
    <property type="entry name" value="LYSINE N-ACYLTRANSFERASE C17G9.06C-RELATED"/>
    <property type="match status" value="1"/>
</dbReference>
<comment type="pathway">
    <text evidence="2">Siderophore biosynthesis; mycobactin biosynthesis.</text>
</comment>
<dbReference type="InterPro" id="IPR019432">
    <property type="entry name" value="Acyltransferase_MbtK/IucB-like"/>
</dbReference>
<proteinExistence type="predicted"/>
<name>A0ABW2N1T7_9ACTN</name>
<evidence type="ECO:0000313" key="7">
    <source>
        <dbReference type="Proteomes" id="UP001596524"/>
    </source>
</evidence>
<sequence>MRLTTELLDPTPHLALLHAWVTHPRSVFWGMQDATVEQVHDEYARIAADPHHHALLGRADGEPAFLMERYDPARSPLAGLPELRPGDVGMHVLVAPTDRPVHGFTAAVLRRVMEECLADPSVRRVVVEPDVRNDKIAALNAAVGFVVCRTVDLADKTAALSFCTRADFSSSALGGAA</sequence>
<evidence type="ECO:0000256" key="3">
    <source>
        <dbReference type="ARBA" id="ARBA00020586"/>
    </source>
</evidence>
<dbReference type="SMART" id="SM01006">
    <property type="entry name" value="AlcB"/>
    <property type="match status" value="1"/>
</dbReference>
<evidence type="ECO:0000313" key="6">
    <source>
        <dbReference type="EMBL" id="MFC7359995.1"/>
    </source>
</evidence>
<reference evidence="7" key="1">
    <citation type="journal article" date="2019" name="Int. J. Syst. Evol. Microbiol.">
        <title>The Global Catalogue of Microorganisms (GCM) 10K type strain sequencing project: providing services to taxonomists for standard genome sequencing and annotation.</title>
        <authorList>
            <consortium name="The Broad Institute Genomics Platform"/>
            <consortium name="The Broad Institute Genome Sequencing Center for Infectious Disease"/>
            <person name="Wu L."/>
            <person name="Ma J."/>
        </authorList>
    </citation>
    <scope>NUCLEOTIDE SEQUENCE [LARGE SCALE GENOMIC DNA]</scope>
    <source>
        <strain evidence="7">FCH27</strain>
    </source>
</reference>
<organism evidence="6 7">
    <name type="scientific">Nocardioides astragali</name>
    <dbReference type="NCBI Taxonomy" id="1776736"/>
    <lineage>
        <taxon>Bacteria</taxon>
        <taxon>Bacillati</taxon>
        <taxon>Actinomycetota</taxon>
        <taxon>Actinomycetes</taxon>
        <taxon>Propionibacteriales</taxon>
        <taxon>Nocardioidaceae</taxon>
        <taxon>Nocardioides</taxon>
    </lineage>
</organism>
<dbReference type="GO" id="GO:0016746">
    <property type="term" value="F:acyltransferase activity"/>
    <property type="evidence" value="ECO:0007669"/>
    <property type="project" value="UniProtKB-KW"/>
</dbReference>
<feature type="domain" description="Acyltransferase MbtK/IucB-like conserved" evidence="5">
    <location>
        <begin position="6"/>
        <end position="53"/>
    </location>
</feature>
<dbReference type="SUPFAM" id="SSF55729">
    <property type="entry name" value="Acyl-CoA N-acyltransferases (Nat)"/>
    <property type="match status" value="1"/>
</dbReference>
<comment type="caution">
    <text evidence="6">The sequence shown here is derived from an EMBL/GenBank/DDBJ whole genome shotgun (WGS) entry which is preliminary data.</text>
</comment>
<evidence type="ECO:0000256" key="2">
    <source>
        <dbReference type="ARBA" id="ARBA00005102"/>
    </source>
</evidence>
<protein>
    <recommendedName>
        <fullName evidence="3">Lysine N-acyltransferase MbtK</fullName>
    </recommendedName>
    <alternativeName>
        <fullName evidence="4">Mycobactin synthase protein K</fullName>
    </alternativeName>
</protein>
<dbReference type="PANTHER" id="PTHR31438">
    <property type="entry name" value="LYSINE N-ACYLTRANSFERASE C17G9.06C-RELATED"/>
    <property type="match status" value="1"/>
</dbReference>
<dbReference type="InterPro" id="IPR016181">
    <property type="entry name" value="Acyl_CoA_acyltransferase"/>
</dbReference>
<dbReference type="Pfam" id="PF13523">
    <property type="entry name" value="Acetyltransf_8"/>
    <property type="match status" value="1"/>
</dbReference>
<evidence type="ECO:0000259" key="5">
    <source>
        <dbReference type="SMART" id="SM01006"/>
    </source>
</evidence>
<dbReference type="Gene3D" id="3.40.630.30">
    <property type="match status" value="1"/>
</dbReference>
<evidence type="ECO:0000256" key="1">
    <source>
        <dbReference type="ARBA" id="ARBA00003818"/>
    </source>
</evidence>
<dbReference type="EMBL" id="JBHTCH010000005">
    <property type="protein sequence ID" value="MFC7359995.1"/>
    <property type="molecule type" value="Genomic_DNA"/>
</dbReference>
<evidence type="ECO:0000256" key="4">
    <source>
        <dbReference type="ARBA" id="ARBA00031122"/>
    </source>
</evidence>
<accession>A0ABW2N1T7</accession>
<gene>
    <name evidence="6" type="ORF">ACFQO6_06905</name>
</gene>
<keyword evidence="6" id="KW-0012">Acyltransferase</keyword>